<evidence type="ECO:0000313" key="3">
    <source>
        <dbReference type="EMBL" id="TVY46666.1"/>
    </source>
</evidence>
<dbReference type="InterPro" id="IPR010286">
    <property type="entry name" value="METTL16/RlmF"/>
</dbReference>
<dbReference type="EMBL" id="QGMI01000135">
    <property type="protein sequence ID" value="TVY46666.1"/>
    <property type="molecule type" value="Genomic_DNA"/>
</dbReference>
<dbReference type="CDD" id="cd02440">
    <property type="entry name" value="AdoMet_MTases"/>
    <property type="match status" value="1"/>
</dbReference>
<dbReference type="GO" id="GO:0008168">
    <property type="term" value="F:methyltransferase activity"/>
    <property type="evidence" value="ECO:0007669"/>
    <property type="project" value="UniProtKB-KW"/>
</dbReference>
<sequence>MSTTNNIYKEDVDFAALALQDAEFAKALKSNGQLDFSNPESVQQLTKSLLKRDFGLKISLPPDRLCPPVPNRLNYLLWVQGLLDTTSEDYADTYDPKREVLGLDIGTGASCIYPMLGCAQRPNWRFAGTDIDEKSMRFAKTNVQQNGLQNRIKLLQTQKSDPLLPLDIMKFENKVLISFQYRLQHVQPPFYESKADLLTSAATKQRPPFTACTGSESEMVTLGGEVQFVSRMITESLILKDRVQWYTSMLGKFSSVAVLVQRLRDEGIDNYAVTEFVQGSRTRRWGIAWSFEDLRPRMELTRAVTSIPKNMLPFPVEYQIPFANRGEAGQVGELINHTLAELPLKWMWKSDVSTGLGFSEKAVWSRAARRQQITKKDEDKIEEDDEDDMALGFKIHIQGMVDGQAVNMVTTRWIKGHDSVLFESFCGMLKSKLEGERIKS</sequence>
<keyword evidence="2 3" id="KW-0808">Transferase</keyword>
<dbReference type="PANTHER" id="PTHR13393:SF0">
    <property type="entry name" value="RNA N6-ADENOSINE-METHYLTRANSFERASE METTL16"/>
    <property type="match status" value="1"/>
</dbReference>
<protein>
    <submittedName>
        <fullName evidence="3">U6 small nuclear RNA (Adenine-(43)-N(6))-methyltransferase</fullName>
    </submittedName>
</protein>
<dbReference type="Gene3D" id="3.40.50.150">
    <property type="entry name" value="Vaccinia Virus protein VP39"/>
    <property type="match status" value="1"/>
</dbReference>
<dbReference type="Pfam" id="PF05971">
    <property type="entry name" value="Methyltransf_10"/>
    <property type="match status" value="1"/>
</dbReference>
<evidence type="ECO:0000313" key="4">
    <source>
        <dbReference type="Proteomes" id="UP000443090"/>
    </source>
</evidence>
<proteinExistence type="predicted"/>
<name>A0A8H8S6W6_9HELO</name>
<dbReference type="GO" id="GO:0005634">
    <property type="term" value="C:nucleus"/>
    <property type="evidence" value="ECO:0007669"/>
    <property type="project" value="TreeGrafter"/>
</dbReference>
<evidence type="ECO:0000256" key="1">
    <source>
        <dbReference type="ARBA" id="ARBA00022603"/>
    </source>
</evidence>
<dbReference type="Proteomes" id="UP000443090">
    <property type="component" value="Unassembled WGS sequence"/>
</dbReference>
<dbReference type="AlphaFoldDB" id="A0A8H8S6W6"/>
<keyword evidence="4" id="KW-1185">Reference proteome</keyword>
<accession>A0A8H8S6W6</accession>
<organism evidence="3 4">
    <name type="scientific">Lachnellula occidentalis</name>
    <dbReference type="NCBI Taxonomy" id="215460"/>
    <lineage>
        <taxon>Eukaryota</taxon>
        <taxon>Fungi</taxon>
        <taxon>Dikarya</taxon>
        <taxon>Ascomycota</taxon>
        <taxon>Pezizomycotina</taxon>
        <taxon>Leotiomycetes</taxon>
        <taxon>Helotiales</taxon>
        <taxon>Lachnaceae</taxon>
        <taxon>Lachnellula</taxon>
    </lineage>
</organism>
<reference evidence="3 4" key="1">
    <citation type="submission" date="2018-05" db="EMBL/GenBank/DDBJ databases">
        <title>Genome sequencing and assembly of the regulated plant pathogen Lachnellula willkommii and related sister species for the development of diagnostic species identification markers.</title>
        <authorList>
            <person name="Giroux E."/>
            <person name="Bilodeau G."/>
        </authorList>
    </citation>
    <scope>NUCLEOTIDE SEQUENCE [LARGE SCALE GENOMIC DNA]</scope>
    <source>
        <strain evidence="3 4">CBS 160.35</strain>
    </source>
</reference>
<evidence type="ECO:0000256" key="2">
    <source>
        <dbReference type="ARBA" id="ARBA00022679"/>
    </source>
</evidence>
<dbReference type="InterPro" id="IPR029063">
    <property type="entry name" value="SAM-dependent_MTases_sf"/>
</dbReference>
<dbReference type="SUPFAM" id="SSF53335">
    <property type="entry name" value="S-adenosyl-L-methionine-dependent methyltransferases"/>
    <property type="match status" value="1"/>
</dbReference>
<keyword evidence="1 3" id="KW-0489">Methyltransferase</keyword>
<comment type="caution">
    <text evidence="3">The sequence shown here is derived from an EMBL/GenBank/DDBJ whole genome shotgun (WGS) entry which is preliminary data.</text>
</comment>
<dbReference type="OrthoDB" id="514248at2759"/>
<gene>
    <name evidence="3" type="ORF">LOCC1_G003753</name>
</gene>
<dbReference type="GO" id="GO:0070475">
    <property type="term" value="P:rRNA base methylation"/>
    <property type="evidence" value="ECO:0007669"/>
    <property type="project" value="TreeGrafter"/>
</dbReference>
<dbReference type="PANTHER" id="PTHR13393">
    <property type="entry name" value="SAM-DEPENDENT METHYLTRANSFERASE"/>
    <property type="match status" value="1"/>
</dbReference>